<dbReference type="EMBL" id="BAABDO010000006">
    <property type="protein sequence ID" value="GAA4130167.1"/>
    <property type="molecule type" value="Genomic_DNA"/>
</dbReference>
<organism evidence="1 2">
    <name type="scientific">Actinomadura keratinilytica</name>
    <dbReference type="NCBI Taxonomy" id="547461"/>
    <lineage>
        <taxon>Bacteria</taxon>
        <taxon>Bacillati</taxon>
        <taxon>Actinomycetota</taxon>
        <taxon>Actinomycetes</taxon>
        <taxon>Streptosporangiales</taxon>
        <taxon>Thermomonosporaceae</taxon>
        <taxon>Actinomadura</taxon>
    </lineage>
</organism>
<name>A0ABP7Y441_9ACTN</name>
<reference evidence="2" key="1">
    <citation type="journal article" date="2019" name="Int. J. Syst. Evol. Microbiol.">
        <title>The Global Catalogue of Microorganisms (GCM) 10K type strain sequencing project: providing services to taxonomists for standard genome sequencing and annotation.</title>
        <authorList>
            <consortium name="The Broad Institute Genomics Platform"/>
            <consortium name="The Broad Institute Genome Sequencing Center for Infectious Disease"/>
            <person name="Wu L."/>
            <person name="Ma J."/>
        </authorList>
    </citation>
    <scope>NUCLEOTIDE SEQUENCE [LARGE SCALE GENOMIC DNA]</scope>
    <source>
        <strain evidence="2">JCM 17316</strain>
    </source>
</reference>
<accession>A0ABP7Y441</accession>
<dbReference type="SUPFAM" id="SSF50978">
    <property type="entry name" value="WD40 repeat-like"/>
    <property type="match status" value="1"/>
</dbReference>
<evidence type="ECO:0000313" key="1">
    <source>
        <dbReference type="EMBL" id="GAA4130167.1"/>
    </source>
</evidence>
<comment type="caution">
    <text evidence="1">The sequence shown here is derived from an EMBL/GenBank/DDBJ whole genome shotgun (WGS) entry which is preliminary data.</text>
</comment>
<dbReference type="RefSeq" id="WP_345017378.1">
    <property type="nucleotide sequence ID" value="NZ_BAABDO010000006.1"/>
</dbReference>
<sequence length="673" mass="73526">MTGIVDYGRFAERLRRVIPRWDDRERMSEEEFAEHLADTGPRWELLRQFQEEWGYVPPGGEPAWPRWTEDGHKAYVRSLFGKEDDDRFADVDLSLPIPKALDEWWDLPFNSFSYRPRLYWTNPVWPPTIRPDPTGYGTSDGLPEDNPYVAPGGDLRLCVFMAENQYCNEWGYLAAEAGLADPRVFVSVEDGWVLQSRSVSEFFLQLAVERLPDQLGWTLWLGEEQFGTSEAEMARRIRERFPELGLLPWRELGAEAYTYGAPDAIIRFNAEDYDGGPLHIHGRTRAALYDVAEALGIDVREEWIGEPGPEDAKLDLGPVALAAGDADDGGRWTVLQASPERPDRAEISFGALTGEAEPPGLTAAALDAEAVTLVAGDRDGGVHARILDADPPRTLQHALHNGAVTAVTSVRARSGGSVMWSGDDKGVVRMWGSDLDPLEAPYDIRRRNRVTALHAEMLPTGVAVAIAWSDGLVRIHDMFTELSADLELGSGIDHLLLRPDATLVVGGGHGTVVLRLRPERLWPTRALAARLDKVDWEPLRTFRDRDASDIPDLIRRAATVDAYEAERTVEALAARFLEDGATCPAAGIAAPPLLDAAAHPGCKARAGLLDLLARIAGAPAADRGAALARAALASRRQTVLGLLDDPDPAVRAAAADLAAAAGLDTARPDPSAT</sequence>
<keyword evidence="2" id="KW-1185">Reference proteome</keyword>
<evidence type="ECO:0000313" key="2">
    <source>
        <dbReference type="Proteomes" id="UP001500266"/>
    </source>
</evidence>
<gene>
    <name evidence="1" type="ORF">GCM10022416_07380</name>
</gene>
<dbReference type="Gene3D" id="2.130.10.10">
    <property type="entry name" value="YVTN repeat-like/Quinoprotein amine dehydrogenase"/>
    <property type="match status" value="1"/>
</dbReference>
<dbReference type="InterPro" id="IPR036322">
    <property type="entry name" value="WD40_repeat_dom_sf"/>
</dbReference>
<proteinExistence type="predicted"/>
<dbReference type="InterPro" id="IPR015943">
    <property type="entry name" value="WD40/YVTN_repeat-like_dom_sf"/>
</dbReference>
<protein>
    <submittedName>
        <fullName evidence="1">Uncharacterized protein</fullName>
    </submittedName>
</protein>
<dbReference type="Proteomes" id="UP001500266">
    <property type="component" value="Unassembled WGS sequence"/>
</dbReference>